<dbReference type="PRINTS" id="PR00778">
    <property type="entry name" value="HTHARSR"/>
</dbReference>
<dbReference type="PANTHER" id="PTHR33154:SF18">
    <property type="entry name" value="ARSENICAL RESISTANCE OPERON REPRESSOR"/>
    <property type="match status" value="1"/>
</dbReference>
<keyword evidence="1" id="KW-0805">Transcription regulation</keyword>
<evidence type="ECO:0000256" key="2">
    <source>
        <dbReference type="ARBA" id="ARBA00023125"/>
    </source>
</evidence>
<dbReference type="Proteomes" id="UP001500016">
    <property type="component" value="Unassembled WGS sequence"/>
</dbReference>
<organism evidence="5 6">
    <name type="scientific">Streptomyces albiaxialis</name>
    <dbReference type="NCBI Taxonomy" id="329523"/>
    <lineage>
        <taxon>Bacteria</taxon>
        <taxon>Bacillati</taxon>
        <taxon>Actinomycetota</taxon>
        <taxon>Actinomycetes</taxon>
        <taxon>Kitasatosporales</taxon>
        <taxon>Streptomycetaceae</taxon>
        <taxon>Streptomyces</taxon>
    </lineage>
</organism>
<sequence length="114" mass="12611">MMMSAKTEVTPVPPDGAELIRVLADPLRFEVVTLLARETLCTTHLVEETGARQTNLSNHLRVLREAGVVDTEPCGRFTYYRLRPEVLTSLAGAFAELAETARETAATDRKRPCP</sequence>
<proteinExistence type="predicted"/>
<dbReference type="PROSITE" id="PS50987">
    <property type="entry name" value="HTH_ARSR_2"/>
    <property type="match status" value="1"/>
</dbReference>
<dbReference type="SMART" id="SM00418">
    <property type="entry name" value="HTH_ARSR"/>
    <property type="match status" value="1"/>
</dbReference>
<keyword evidence="6" id="KW-1185">Reference proteome</keyword>
<evidence type="ECO:0000256" key="3">
    <source>
        <dbReference type="ARBA" id="ARBA00023163"/>
    </source>
</evidence>
<dbReference type="PANTHER" id="PTHR33154">
    <property type="entry name" value="TRANSCRIPTIONAL REGULATOR, ARSR FAMILY"/>
    <property type="match status" value="1"/>
</dbReference>
<protein>
    <submittedName>
        <fullName evidence="5">Metalloregulator ArsR/SmtB family transcription factor</fullName>
    </submittedName>
</protein>
<keyword evidence="3" id="KW-0804">Transcription</keyword>
<evidence type="ECO:0000313" key="6">
    <source>
        <dbReference type="Proteomes" id="UP001500016"/>
    </source>
</evidence>
<name>A0ABN2WR38_9ACTN</name>
<accession>A0ABN2WR38</accession>
<gene>
    <name evidence="5" type="ORF">GCM10009801_67720</name>
</gene>
<dbReference type="InterPro" id="IPR001845">
    <property type="entry name" value="HTH_ArsR_DNA-bd_dom"/>
</dbReference>
<dbReference type="InterPro" id="IPR011991">
    <property type="entry name" value="ArsR-like_HTH"/>
</dbReference>
<feature type="domain" description="HTH arsR-type" evidence="4">
    <location>
        <begin position="8"/>
        <end position="102"/>
    </location>
</feature>
<dbReference type="InterPro" id="IPR036388">
    <property type="entry name" value="WH-like_DNA-bd_sf"/>
</dbReference>
<evidence type="ECO:0000256" key="1">
    <source>
        <dbReference type="ARBA" id="ARBA00023015"/>
    </source>
</evidence>
<evidence type="ECO:0000259" key="4">
    <source>
        <dbReference type="PROSITE" id="PS50987"/>
    </source>
</evidence>
<keyword evidence="2" id="KW-0238">DNA-binding</keyword>
<dbReference type="CDD" id="cd00090">
    <property type="entry name" value="HTH_ARSR"/>
    <property type="match status" value="1"/>
</dbReference>
<dbReference type="NCBIfam" id="NF033788">
    <property type="entry name" value="HTH_metalloreg"/>
    <property type="match status" value="1"/>
</dbReference>
<dbReference type="EMBL" id="BAAAPE010000016">
    <property type="protein sequence ID" value="GAA2097416.1"/>
    <property type="molecule type" value="Genomic_DNA"/>
</dbReference>
<comment type="caution">
    <text evidence="5">The sequence shown here is derived from an EMBL/GenBank/DDBJ whole genome shotgun (WGS) entry which is preliminary data.</text>
</comment>
<dbReference type="Pfam" id="PF01022">
    <property type="entry name" value="HTH_5"/>
    <property type="match status" value="1"/>
</dbReference>
<reference evidence="5 6" key="1">
    <citation type="journal article" date="2019" name="Int. J. Syst. Evol. Microbiol.">
        <title>The Global Catalogue of Microorganisms (GCM) 10K type strain sequencing project: providing services to taxonomists for standard genome sequencing and annotation.</title>
        <authorList>
            <consortium name="The Broad Institute Genomics Platform"/>
            <consortium name="The Broad Institute Genome Sequencing Center for Infectious Disease"/>
            <person name="Wu L."/>
            <person name="Ma J."/>
        </authorList>
    </citation>
    <scope>NUCLEOTIDE SEQUENCE [LARGE SCALE GENOMIC DNA]</scope>
    <source>
        <strain evidence="5 6">JCM 15478</strain>
    </source>
</reference>
<dbReference type="InterPro" id="IPR051081">
    <property type="entry name" value="HTH_MetalResp_TranReg"/>
</dbReference>
<dbReference type="SUPFAM" id="SSF46785">
    <property type="entry name" value="Winged helix' DNA-binding domain"/>
    <property type="match status" value="1"/>
</dbReference>
<dbReference type="InterPro" id="IPR036390">
    <property type="entry name" value="WH_DNA-bd_sf"/>
</dbReference>
<dbReference type="Gene3D" id="1.10.10.10">
    <property type="entry name" value="Winged helix-like DNA-binding domain superfamily/Winged helix DNA-binding domain"/>
    <property type="match status" value="1"/>
</dbReference>
<evidence type="ECO:0000313" key="5">
    <source>
        <dbReference type="EMBL" id="GAA2097416.1"/>
    </source>
</evidence>